<reference evidence="4 5" key="1">
    <citation type="submission" date="2019-12" db="EMBL/GenBank/DDBJ databases">
        <title>Enteriobacteria Tanzani isolates_8377-8380.</title>
        <authorList>
            <person name="Subbiah M."/>
            <person name="Call D."/>
        </authorList>
    </citation>
    <scope>NUCLEOTIDE SEQUENCE [LARGE SCALE GENOMIC DNA]</scope>
    <source>
        <strain evidence="4 5">8379wE6</strain>
    </source>
</reference>
<organism evidence="4 5">
    <name type="scientific">Escherichia coli</name>
    <dbReference type="NCBI Taxonomy" id="562"/>
    <lineage>
        <taxon>Bacteria</taxon>
        <taxon>Pseudomonadati</taxon>
        <taxon>Pseudomonadota</taxon>
        <taxon>Gammaproteobacteria</taxon>
        <taxon>Enterobacterales</taxon>
        <taxon>Enterobacteriaceae</taxon>
        <taxon>Escherichia</taxon>
    </lineage>
</organism>
<proteinExistence type="predicted"/>
<protein>
    <submittedName>
        <fullName evidence="4">TonB-dependent receptor</fullName>
    </submittedName>
</protein>
<dbReference type="GO" id="GO:0009279">
    <property type="term" value="C:cell outer membrane"/>
    <property type="evidence" value="ECO:0007669"/>
    <property type="project" value="UniProtKB-SubCell"/>
</dbReference>
<evidence type="ECO:0000256" key="1">
    <source>
        <dbReference type="ARBA" id="ARBA00004442"/>
    </source>
</evidence>
<dbReference type="SUPFAM" id="SSF56935">
    <property type="entry name" value="Porins"/>
    <property type="match status" value="1"/>
</dbReference>
<sequence>SKFTWYASDRFTHDLTLKYTGSSRDYNTSTFPQSDREMGNKSYGLAWDMDTQLAWAKLRTTVGWDHISDYTRHDHDTWYTELSCTYGDITGRCTRGGLGHISQAVDNYTFKTRLDWQKFAVGNVSHQPYFGAEYIYSDAWTERHNQSESYVINAAGKKTNHTIYHKGKGSLGIDNYTLYMADRISWRNVSLMPGVRYDYDNYLSNHNISPRFMTEWDIFADQTSMITAGYNRYYGGNILDMGLRDIRNSWTESVSGNKTLTRYQDLKTPYNDELAMGLQQKIGKNVIARANYVYREAHDQISKSSRTDSATKTTITEYNNDGKTKTHSFNLSFELAEPLHIRQVDINPQIVFSYIKSKGNLSLNNGYEESNTGDNQVVYDGNLVSYDSVPVADFNNPLKISLNMDFTHQPSGLVWANTLAWQEARKARIILGKTNAQYISEYSDYKQYVDEKLDSSLTWDTRLSWTPQFLKQQNLTISADILNVLDSKTAVDTTNTGVATYASGRTFWLDVSMKF</sequence>
<dbReference type="AlphaFoldDB" id="A0A6N8NGL6"/>
<feature type="non-terminal residue" evidence="4">
    <location>
        <position position="1"/>
    </location>
</feature>
<comment type="caution">
    <text evidence="4">The sequence shown here is derived from an EMBL/GenBank/DDBJ whole genome shotgun (WGS) entry which is preliminary data.</text>
</comment>
<keyword evidence="3" id="KW-0998">Cell outer membrane</keyword>
<gene>
    <name evidence="4" type="ORF">GP979_17350</name>
</gene>
<dbReference type="InterPro" id="IPR036942">
    <property type="entry name" value="Beta-barrel_TonB_sf"/>
</dbReference>
<evidence type="ECO:0000256" key="3">
    <source>
        <dbReference type="ARBA" id="ARBA00023237"/>
    </source>
</evidence>
<keyword evidence="4" id="KW-0675">Receptor</keyword>
<evidence type="ECO:0000313" key="4">
    <source>
        <dbReference type="EMBL" id="MWR90044.1"/>
    </source>
</evidence>
<keyword evidence="2" id="KW-0472">Membrane</keyword>
<dbReference type="Proteomes" id="UP000436482">
    <property type="component" value="Unassembled WGS sequence"/>
</dbReference>
<name>A0A6N8NGL6_ECOLX</name>
<accession>A0A6N8NGL6</accession>
<evidence type="ECO:0000256" key="2">
    <source>
        <dbReference type="ARBA" id="ARBA00023136"/>
    </source>
</evidence>
<dbReference type="Gene3D" id="2.40.170.20">
    <property type="entry name" value="TonB-dependent receptor, beta-barrel domain"/>
    <property type="match status" value="1"/>
</dbReference>
<comment type="subcellular location">
    <subcellularLocation>
        <location evidence="1">Cell outer membrane</location>
    </subcellularLocation>
</comment>
<evidence type="ECO:0000313" key="5">
    <source>
        <dbReference type="Proteomes" id="UP000436482"/>
    </source>
</evidence>
<dbReference type="EMBL" id="WTQQ01000303">
    <property type="protein sequence ID" value="MWR90044.1"/>
    <property type="molecule type" value="Genomic_DNA"/>
</dbReference>